<organism evidence="1 2">
    <name type="scientific">Candidatus Yanofskybacteria bacterium RIFCSPHIGHO2_02_FULL_39_10</name>
    <dbReference type="NCBI Taxonomy" id="1802674"/>
    <lineage>
        <taxon>Bacteria</taxon>
        <taxon>Candidatus Yanofskyibacteriota</taxon>
    </lineage>
</organism>
<dbReference type="Proteomes" id="UP000178908">
    <property type="component" value="Unassembled WGS sequence"/>
</dbReference>
<evidence type="ECO:0000313" key="1">
    <source>
        <dbReference type="EMBL" id="OGN08529.1"/>
    </source>
</evidence>
<dbReference type="EMBL" id="MGJO01000048">
    <property type="protein sequence ID" value="OGN08529.1"/>
    <property type="molecule type" value="Genomic_DNA"/>
</dbReference>
<comment type="caution">
    <text evidence="1">The sequence shown here is derived from an EMBL/GenBank/DDBJ whole genome shotgun (WGS) entry which is preliminary data.</text>
</comment>
<name>A0A1F8F8D9_9BACT</name>
<proteinExistence type="predicted"/>
<gene>
    <name evidence="1" type="ORF">A3C61_01900</name>
</gene>
<protein>
    <submittedName>
        <fullName evidence="1">Uncharacterized protein</fullName>
    </submittedName>
</protein>
<sequence>MARANKRDSTVLCFWEMMSLKELERMEDLIRRVKTQKILWAMKTLEAGTGKTQKLKELYKMLPVAERKAWFESEVKKHL</sequence>
<dbReference type="AlphaFoldDB" id="A0A1F8F8D9"/>
<accession>A0A1F8F8D9</accession>
<evidence type="ECO:0000313" key="2">
    <source>
        <dbReference type="Proteomes" id="UP000178908"/>
    </source>
</evidence>
<reference evidence="1 2" key="1">
    <citation type="journal article" date="2016" name="Nat. Commun.">
        <title>Thousands of microbial genomes shed light on interconnected biogeochemical processes in an aquifer system.</title>
        <authorList>
            <person name="Anantharaman K."/>
            <person name="Brown C.T."/>
            <person name="Hug L.A."/>
            <person name="Sharon I."/>
            <person name="Castelle C.J."/>
            <person name="Probst A.J."/>
            <person name="Thomas B.C."/>
            <person name="Singh A."/>
            <person name="Wilkins M.J."/>
            <person name="Karaoz U."/>
            <person name="Brodie E.L."/>
            <person name="Williams K.H."/>
            <person name="Hubbard S.S."/>
            <person name="Banfield J.F."/>
        </authorList>
    </citation>
    <scope>NUCLEOTIDE SEQUENCE [LARGE SCALE GENOMIC DNA]</scope>
</reference>